<keyword evidence="3 5" id="KW-1133">Transmembrane helix</keyword>
<sequence length="179" mass="20306">MFVNWLRSNRYAALLLTLLRLYLGYEFLHAGWEKITGEKAFDATGFLKNSLAHPVLSPDKSTVFPTFQAFLHDFALPHVKIFNFLVPWGELLVGLGLILGILTTSAMFFGVLMNFMYLMAGTVSSNPWDILLGMFILVAGYNAGKFGGDFYVIPWLRGLFNRNKPRDNQRPHNNSRINV</sequence>
<organism evidence="6 7">
    <name type="scientific">Tumebacillus amylolyticus</name>
    <dbReference type="NCBI Taxonomy" id="2801339"/>
    <lineage>
        <taxon>Bacteria</taxon>
        <taxon>Bacillati</taxon>
        <taxon>Bacillota</taxon>
        <taxon>Bacilli</taxon>
        <taxon>Bacillales</taxon>
        <taxon>Alicyclobacillaceae</taxon>
        <taxon>Tumebacillus</taxon>
    </lineage>
</organism>
<name>A0ABS1JCR3_9BACL</name>
<comment type="subcellular location">
    <subcellularLocation>
        <location evidence="1">Membrane</location>
        <topology evidence="1">Multi-pass membrane protein</topology>
    </subcellularLocation>
</comment>
<evidence type="ECO:0000256" key="1">
    <source>
        <dbReference type="ARBA" id="ARBA00004141"/>
    </source>
</evidence>
<comment type="caution">
    <text evidence="6">The sequence shown here is derived from an EMBL/GenBank/DDBJ whole genome shotgun (WGS) entry which is preliminary data.</text>
</comment>
<keyword evidence="7" id="KW-1185">Reference proteome</keyword>
<evidence type="ECO:0000313" key="7">
    <source>
        <dbReference type="Proteomes" id="UP000602284"/>
    </source>
</evidence>
<dbReference type="Proteomes" id="UP000602284">
    <property type="component" value="Unassembled WGS sequence"/>
</dbReference>
<dbReference type="RefSeq" id="WP_201636703.1">
    <property type="nucleotide sequence ID" value="NZ_JAEQNB010000005.1"/>
</dbReference>
<dbReference type="PANTHER" id="PTHR39157:SF1">
    <property type="entry name" value="DOXX FAMILY PROTEIN"/>
    <property type="match status" value="1"/>
</dbReference>
<evidence type="ECO:0000256" key="3">
    <source>
        <dbReference type="ARBA" id="ARBA00022989"/>
    </source>
</evidence>
<accession>A0ABS1JCR3</accession>
<feature type="transmembrane region" description="Helical" evidence="5">
    <location>
        <begin position="130"/>
        <end position="153"/>
    </location>
</feature>
<proteinExistence type="predicted"/>
<keyword evidence="2 5" id="KW-0812">Transmembrane</keyword>
<protein>
    <submittedName>
        <fullName evidence="6">DoxX family membrane protein</fullName>
    </submittedName>
</protein>
<gene>
    <name evidence="6" type="ORF">JJB07_15755</name>
</gene>
<evidence type="ECO:0000256" key="4">
    <source>
        <dbReference type="ARBA" id="ARBA00023136"/>
    </source>
</evidence>
<reference evidence="6 7" key="1">
    <citation type="submission" date="2021-01" db="EMBL/GenBank/DDBJ databases">
        <title>Tumebacillus sp. strain ITR2 16S ribosomal RNA gene Genome sequencing and assembly.</title>
        <authorList>
            <person name="Kang M."/>
        </authorList>
    </citation>
    <scope>NUCLEOTIDE SEQUENCE [LARGE SCALE GENOMIC DNA]</scope>
    <source>
        <strain evidence="6 7">ITR2</strain>
    </source>
</reference>
<dbReference type="Pfam" id="PF07681">
    <property type="entry name" value="DoxX"/>
    <property type="match status" value="1"/>
</dbReference>
<feature type="transmembrane region" description="Helical" evidence="5">
    <location>
        <begin position="91"/>
        <end position="118"/>
    </location>
</feature>
<dbReference type="EMBL" id="JAEQNB010000005">
    <property type="protein sequence ID" value="MBL0388074.1"/>
    <property type="molecule type" value="Genomic_DNA"/>
</dbReference>
<dbReference type="PANTHER" id="PTHR39157">
    <property type="entry name" value="INTEGRAL MEMBRANE PROTEIN-RELATED"/>
    <property type="match status" value="1"/>
</dbReference>
<evidence type="ECO:0000256" key="2">
    <source>
        <dbReference type="ARBA" id="ARBA00022692"/>
    </source>
</evidence>
<evidence type="ECO:0000256" key="5">
    <source>
        <dbReference type="SAM" id="Phobius"/>
    </source>
</evidence>
<evidence type="ECO:0000313" key="6">
    <source>
        <dbReference type="EMBL" id="MBL0388074.1"/>
    </source>
</evidence>
<keyword evidence="4 5" id="KW-0472">Membrane</keyword>
<dbReference type="InterPro" id="IPR032808">
    <property type="entry name" value="DoxX"/>
</dbReference>